<name>A0A0F7L6C5_9VIRU</name>
<evidence type="ECO:0000256" key="1">
    <source>
        <dbReference type="SAM" id="MobiDB-lite"/>
    </source>
</evidence>
<organism evidence="2">
    <name type="scientific">uncultured marine virus</name>
    <dbReference type="NCBI Taxonomy" id="186617"/>
    <lineage>
        <taxon>Viruses</taxon>
        <taxon>environmental samples</taxon>
    </lineage>
</organism>
<evidence type="ECO:0000313" key="2">
    <source>
        <dbReference type="EMBL" id="AKH46581.1"/>
    </source>
</evidence>
<reference evidence="2" key="1">
    <citation type="journal article" date="2015" name="Front. Microbiol.">
        <title>Combining genomic sequencing methods to explore viral diversity and reveal potential virus-host interactions.</title>
        <authorList>
            <person name="Chow C.E."/>
            <person name="Winget D.M."/>
            <person name="White R.A.III."/>
            <person name="Hallam S.J."/>
            <person name="Suttle C.A."/>
        </authorList>
    </citation>
    <scope>NUCLEOTIDE SEQUENCE</scope>
    <source>
        <strain evidence="2">Anoxic2_1</strain>
    </source>
</reference>
<sequence length="177" mass="20915">MLPKRREREAVRLAKPAGRDHEHHRRGFRRGIQKQAMVVRLGSEAQRRLRLVELRGQGHHFLSFCSLLFRPIVACRRRRAGSKNKGRRWRRSPSRWRPTWRRPSSPLVTWRCRWQALHTASRRPAQLQPYQRFTMNSLALQIHSRTLFSASRTTRRAGSRARNLATRSRIAARSGRS</sequence>
<protein>
    <submittedName>
        <fullName evidence="2">Uncharacterized protein</fullName>
    </submittedName>
</protein>
<reference evidence="2" key="2">
    <citation type="submission" date="2015-03" db="EMBL/GenBank/DDBJ databases">
        <authorList>
            <person name="Chow C.-E.T."/>
            <person name="Winget D.M."/>
            <person name="White R.A.III."/>
            <person name="Hallam S.J."/>
            <person name="Suttle C.A."/>
        </authorList>
    </citation>
    <scope>NUCLEOTIDE SEQUENCE</scope>
    <source>
        <strain evidence="2">Anoxic2_1</strain>
    </source>
</reference>
<feature type="region of interest" description="Disordered" evidence="1">
    <location>
        <begin position="151"/>
        <end position="177"/>
    </location>
</feature>
<accession>A0A0F7L6C5</accession>
<feature type="compositionally biased region" description="Basic and acidic residues" evidence="1">
    <location>
        <begin position="1"/>
        <end position="21"/>
    </location>
</feature>
<feature type="region of interest" description="Disordered" evidence="1">
    <location>
        <begin position="1"/>
        <end position="29"/>
    </location>
</feature>
<proteinExistence type="predicted"/>
<dbReference type="EMBL" id="KR029585">
    <property type="protein sequence ID" value="AKH46581.1"/>
    <property type="molecule type" value="Genomic_DNA"/>
</dbReference>